<proteinExistence type="predicted"/>
<evidence type="ECO:0000313" key="6">
    <source>
        <dbReference type="Proteomes" id="UP000638648"/>
    </source>
</evidence>
<feature type="compositionally biased region" description="Low complexity" evidence="2">
    <location>
        <begin position="46"/>
        <end position="67"/>
    </location>
</feature>
<keyword evidence="3" id="KW-0812">Transmembrane</keyword>
<reference evidence="5" key="1">
    <citation type="submission" date="2020-10" db="EMBL/GenBank/DDBJ databases">
        <title>Sequencing the genomes of 1000 actinobacteria strains.</title>
        <authorList>
            <person name="Klenk H.-P."/>
        </authorList>
    </citation>
    <scope>NUCLEOTIDE SEQUENCE</scope>
    <source>
        <strain evidence="5">DSM 45354</strain>
    </source>
</reference>
<comment type="caution">
    <text evidence="5">The sequence shown here is derived from an EMBL/GenBank/DDBJ whole genome shotgun (WGS) entry which is preliminary data.</text>
</comment>
<dbReference type="RefSeq" id="WP_192748672.1">
    <property type="nucleotide sequence ID" value="NZ_BAABJL010000251.1"/>
</dbReference>
<dbReference type="AlphaFoldDB" id="A0A927MQ36"/>
<sequence>MSDQTAQPKKKGGCFRLIGIGVVAFVGLIVLIVIVSQLGGGGDDNTSTTEPAASETTAATDGGAPADNRPATTDNKAEEDKGDDKPRTAGLNQPTNDGKFTFTVTKIETGKKQIGTEYLNTKAQGQFVLVHVKVANKSDEPQTFFGDNQYLFDTQNRKASADTEAAIYMGEESQSLFEEINPGNSLSGVIVFDIAADATPDHIELHDSAFSGGVQVSLK</sequence>
<gene>
    <name evidence="5" type="ORF">HEB94_000852</name>
</gene>
<evidence type="ECO:0000256" key="2">
    <source>
        <dbReference type="SAM" id="MobiDB-lite"/>
    </source>
</evidence>
<feature type="transmembrane region" description="Helical" evidence="3">
    <location>
        <begin position="17"/>
        <end position="39"/>
    </location>
</feature>
<evidence type="ECO:0000259" key="4">
    <source>
        <dbReference type="Pfam" id="PF11611"/>
    </source>
</evidence>
<evidence type="ECO:0000313" key="5">
    <source>
        <dbReference type="EMBL" id="MBE1604004.1"/>
    </source>
</evidence>
<evidence type="ECO:0000256" key="1">
    <source>
        <dbReference type="ARBA" id="ARBA00022729"/>
    </source>
</evidence>
<keyword evidence="3" id="KW-0472">Membrane</keyword>
<dbReference type="Proteomes" id="UP000638648">
    <property type="component" value="Unassembled WGS sequence"/>
</dbReference>
<organism evidence="5 6">
    <name type="scientific">Actinopolymorpha pittospori</name>
    <dbReference type="NCBI Taxonomy" id="648752"/>
    <lineage>
        <taxon>Bacteria</taxon>
        <taxon>Bacillati</taxon>
        <taxon>Actinomycetota</taxon>
        <taxon>Actinomycetes</taxon>
        <taxon>Propionibacteriales</taxon>
        <taxon>Actinopolymorphaceae</taxon>
        <taxon>Actinopolymorpha</taxon>
    </lineage>
</organism>
<keyword evidence="1" id="KW-0732">Signal</keyword>
<keyword evidence="6" id="KW-1185">Reference proteome</keyword>
<dbReference type="Gene3D" id="2.60.40.1240">
    <property type="match status" value="1"/>
</dbReference>
<evidence type="ECO:0000256" key="3">
    <source>
        <dbReference type="SAM" id="Phobius"/>
    </source>
</evidence>
<protein>
    <recommendedName>
        <fullName evidence="4">DUF4352 domain-containing protein</fullName>
    </recommendedName>
</protein>
<feature type="region of interest" description="Disordered" evidence="2">
    <location>
        <begin position="41"/>
        <end position="97"/>
    </location>
</feature>
<keyword evidence="3" id="KW-1133">Transmembrane helix</keyword>
<feature type="domain" description="DUF4352" evidence="4">
    <location>
        <begin position="90"/>
        <end position="213"/>
    </location>
</feature>
<dbReference type="InterPro" id="IPR029050">
    <property type="entry name" value="Immunoprotect_excell_Ig-like"/>
</dbReference>
<dbReference type="EMBL" id="JADBEM010000001">
    <property type="protein sequence ID" value="MBE1604004.1"/>
    <property type="molecule type" value="Genomic_DNA"/>
</dbReference>
<accession>A0A927MQ36</accession>
<feature type="compositionally biased region" description="Basic and acidic residues" evidence="2">
    <location>
        <begin position="75"/>
        <end position="87"/>
    </location>
</feature>
<dbReference type="Pfam" id="PF11611">
    <property type="entry name" value="DUF4352"/>
    <property type="match status" value="1"/>
</dbReference>
<dbReference type="InterPro" id="IPR029051">
    <property type="entry name" value="DUF4352"/>
</dbReference>
<name>A0A927MQ36_9ACTN</name>